<dbReference type="OrthoDB" id="7862177at2"/>
<dbReference type="RefSeq" id="WP_090844582.1">
    <property type="nucleotide sequence ID" value="NZ_FNXG01000001.1"/>
</dbReference>
<evidence type="ECO:0000313" key="2">
    <source>
        <dbReference type="Proteomes" id="UP000199125"/>
    </source>
</evidence>
<gene>
    <name evidence="1" type="ORF">SAMN04488075_0322</name>
</gene>
<reference evidence="2" key="1">
    <citation type="submission" date="2016-10" db="EMBL/GenBank/DDBJ databases">
        <authorList>
            <person name="Varghese N."/>
            <person name="Submissions S."/>
        </authorList>
    </citation>
    <scope>NUCLEOTIDE SEQUENCE [LARGE SCALE GENOMIC DNA]</scope>
    <source>
        <strain evidence="2">DSM 11593</strain>
    </source>
</reference>
<protein>
    <submittedName>
        <fullName evidence="1">Uncharacterized protein</fullName>
    </submittedName>
</protein>
<keyword evidence="2" id="KW-1185">Reference proteome</keyword>
<name>A0A1H6JIH7_9RHOB</name>
<sequence>MSEFFYTLDLGEEHGKALQKVAAFWGHDDVEEFASELLCDAIRQAEVWLNSEIYRMYEDEISILRKIYKERNERIRNALNDEL</sequence>
<dbReference type="STRING" id="65735.SAMN04488075_0322"/>
<accession>A0A1H6JIH7</accession>
<dbReference type="AlphaFoldDB" id="A0A1H6JIH7"/>
<evidence type="ECO:0000313" key="1">
    <source>
        <dbReference type="EMBL" id="SEH60610.1"/>
    </source>
</evidence>
<dbReference type="EMBL" id="FNXG01000001">
    <property type="protein sequence ID" value="SEH60610.1"/>
    <property type="molecule type" value="Genomic_DNA"/>
</dbReference>
<proteinExistence type="predicted"/>
<organism evidence="1 2">
    <name type="scientific">Paracoccus alkenifer</name>
    <dbReference type="NCBI Taxonomy" id="65735"/>
    <lineage>
        <taxon>Bacteria</taxon>
        <taxon>Pseudomonadati</taxon>
        <taxon>Pseudomonadota</taxon>
        <taxon>Alphaproteobacteria</taxon>
        <taxon>Rhodobacterales</taxon>
        <taxon>Paracoccaceae</taxon>
        <taxon>Paracoccus</taxon>
    </lineage>
</organism>
<dbReference type="Proteomes" id="UP000199125">
    <property type="component" value="Unassembled WGS sequence"/>
</dbReference>